<dbReference type="SMART" id="SM00248">
    <property type="entry name" value="ANK"/>
    <property type="match status" value="5"/>
</dbReference>
<dbReference type="EMBL" id="WIGN01000899">
    <property type="protein sequence ID" value="KAF6782478.1"/>
    <property type="molecule type" value="Genomic_DNA"/>
</dbReference>
<name>A0A8H6IM38_9PEZI</name>
<dbReference type="Gene3D" id="1.25.40.20">
    <property type="entry name" value="Ankyrin repeat-containing domain"/>
    <property type="match status" value="2"/>
</dbReference>
<evidence type="ECO:0000313" key="5">
    <source>
        <dbReference type="Proteomes" id="UP000652219"/>
    </source>
</evidence>
<dbReference type="InterPro" id="IPR054471">
    <property type="entry name" value="GPIID_WHD"/>
</dbReference>
<sequence length="430" mass="47123">MPRFLLAELHLKALARKKSVKAIRTTIEKLSVGTDSYVVAYQDAMDRIQSEDRDPAELAMQALSWLACTRRTLSPAELQHALAVEIGKPELDLTNIPEVEDILSVCAGLIVSNPEANTIRLVHFTAQEYFERTRDHWFPTAEADIAARCGGQSNHDLGVKFIQSKTHVQAATGARGLNSPELKRSEATWQLAANITGAHLAAYLGLIELLRALHNLGHSMNSMDMYRRTHLSYAALRGHEEAVRMLASLPEVDVNVVDDDNRTPLLSALVNGHLATVNELMALEGVYKDRSKLLLLLAARDRLTGFNILTCGGKMDSELSTGLGHTVLSIAAQCGSLKVLKALINRGDIELDARDKQGMSPITLAVMNGNVTGQTPLGLAILEGNSKVFEFLFGQVHPGKRFHKMSPENSARKNFSRKENDFVYSLAPSG</sequence>
<evidence type="ECO:0000256" key="1">
    <source>
        <dbReference type="ARBA" id="ARBA00022737"/>
    </source>
</evidence>
<reference evidence="4 5" key="1">
    <citation type="journal article" date="2020" name="Phytopathology">
        <title>Genome Sequence Resources of Colletotrichum truncatum, C. plurivorum, C. musicola, and C. sojae: Four Species Pathogenic to Soybean (Glycine max).</title>
        <authorList>
            <person name="Rogerio F."/>
            <person name="Boufleur T.R."/>
            <person name="Ciampi-Guillardi M."/>
            <person name="Sukno S.A."/>
            <person name="Thon M.R."/>
            <person name="Massola Junior N.S."/>
            <person name="Baroncelli R."/>
        </authorList>
    </citation>
    <scope>NUCLEOTIDE SEQUENCE [LARGE SCALE GENOMIC DNA]</scope>
    <source>
        <strain evidence="4 5">LFN0009</strain>
    </source>
</reference>
<dbReference type="Proteomes" id="UP000652219">
    <property type="component" value="Unassembled WGS sequence"/>
</dbReference>
<dbReference type="InterPro" id="IPR036770">
    <property type="entry name" value="Ankyrin_rpt-contain_sf"/>
</dbReference>
<accession>A0A8H6IM38</accession>
<proteinExistence type="predicted"/>
<dbReference type="SUPFAM" id="SSF48403">
    <property type="entry name" value="Ankyrin repeat"/>
    <property type="match status" value="1"/>
</dbReference>
<dbReference type="Pfam" id="PF12796">
    <property type="entry name" value="Ank_2"/>
    <property type="match status" value="2"/>
</dbReference>
<protein>
    <submittedName>
        <fullName evidence="4">Ankyrin repeat protein</fullName>
    </submittedName>
</protein>
<evidence type="ECO:0000313" key="4">
    <source>
        <dbReference type="EMBL" id="KAF6782478.1"/>
    </source>
</evidence>
<organism evidence="4 5">
    <name type="scientific">Colletotrichum sojae</name>
    <dbReference type="NCBI Taxonomy" id="2175907"/>
    <lineage>
        <taxon>Eukaryota</taxon>
        <taxon>Fungi</taxon>
        <taxon>Dikarya</taxon>
        <taxon>Ascomycota</taxon>
        <taxon>Pezizomycotina</taxon>
        <taxon>Sordariomycetes</taxon>
        <taxon>Hypocreomycetidae</taxon>
        <taxon>Glomerellales</taxon>
        <taxon>Glomerellaceae</taxon>
        <taxon>Colletotrichum</taxon>
        <taxon>Colletotrichum orchidearum species complex</taxon>
    </lineage>
</organism>
<keyword evidence="2" id="KW-0040">ANK repeat</keyword>
<keyword evidence="1" id="KW-0677">Repeat</keyword>
<feature type="domain" description="GPI inositol-deacylase winged helix" evidence="3">
    <location>
        <begin position="57"/>
        <end position="130"/>
    </location>
</feature>
<dbReference type="PANTHER" id="PTHR24198:SF165">
    <property type="entry name" value="ANKYRIN REPEAT-CONTAINING PROTEIN-RELATED"/>
    <property type="match status" value="1"/>
</dbReference>
<keyword evidence="5" id="KW-1185">Reference proteome</keyword>
<dbReference type="PANTHER" id="PTHR24198">
    <property type="entry name" value="ANKYRIN REPEAT AND PROTEIN KINASE DOMAIN-CONTAINING PROTEIN"/>
    <property type="match status" value="1"/>
</dbReference>
<dbReference type="Pfam" id="PF22939">
    <property type="entry name" value="WHD_GPIID"/>
    <property type="match status" value="1"/>
</dbReference>
<comment type="caution">
    <text evidence="4">The sequence shown here is derived from an EMBL/GenBank/DDBJ whole genome shotgun (WGS) entry which is preliminary data.</text>
</comment>
<gene>
    <name evidence="4" type="ORF">CSOJ01_15996</name>
</gene>
<evidence type="ECO:0000259" key="3">
    <source>
        <dbReference type="Pfam" id="PF22939"/>
    </source>
</evidence>
<dbReference type="InterPro" id="IPR002110">
    <property type="entry name" value="Ankyrin_rpt"/>
</dbReference>
<dbReference type="AlphaFoldDB" id="A0A8H6IM38"/>
<evidence type="ECO:0000256" key="2">
    <source>
        <dbReference type="ARBA" id="ARBA00023043"/>
    </source>
</evidence>